<dbReference type="PRINTS" id="PR00051">
    <property type="entry name" value="DNAA"/>
</dbReference>
<dbReference type="EMBL" id="CZBM01000017">
    <property type="protein sequence ID" value="CUQ50110.1"/>
    <property type="molecule type" value="Genomic_DNA"/>
</dbReference>
<dbReference type="CDD" id="cd00009">
    <property type="entry name" value="AAA"/>
    <property type="match status" value="1"/>
</dbReference>
<feature type="binding site" evidence="8">
    <location>
        <position position="183"/>
    </location>
    <ligand>
        <name>ATP</name>
        <dbReference type="ChEBI" id="CHEBI:30616"/>
    </ligand>
</feature>
<comment type="caution">
    <text evidence="8">Lacks conserved residue(s) required for the propagation of feature annotation.</text>
</comment>
<dbReference type="Gene3D" id="1.10.8.60">
    <property type="match status" value="1"/>
</dbReference>
<dbReference type="Proteomes" id="UP000095455">
    <property type="component" value="Unassembled WGS sequence"/>
</dbReference>
<dbReference type="GO" id="GO:0005524">
    <property type="term" value="F:ATP binding"/>
    <property type="evidence" value="ECO:0007669"/>
    <property type="project" value="UniProtKB-UniRule"/>
</dbReference>
<dbReference type="SMART" id="SM00760">
    <property type="entry name" value="Bac_DnaA_C"/>
    <property type="match status" value="1"/>
</dbReference>
<proteinExistence type="inferred from homology"/>
<evidence type="ECO:0000313" key="15">
    <source>
        <dbReference type="EMBL" id="CUN70539.1"/>
    </source>
</evidence>
<dbReference type="Gene3D" id="1.10.1750.10">
    <property type="match status" value="1"/>
</dbReference>
<evidence type="ECO:0000256" key="3">
    <source>
        <dbReference type="ARBA" id="ARBA00022705"/>
    </source>
</evidence>
<evidence type="ECO:0000259" key="12">
    <source>
        <dbReference type="SMART" id="SM00382"/>
    </source>
</evidence>
<dbReference type="InterPro" id="IPR013317">
    <property type="entry name" value="DnaA_dom"/>
</dbReference>
<keyword evidence="6 8" id="KW-0446">Lipid-binding</keyword>
<comment type="subcellular location">
    <subcellularLocation>
        <location evidence="8">Cytoplasm</location>
    </subcellularLocation>
</comment>
<dbReference type="GO" id="GO:0005886">
    <property type="term" value="C:plasma membrane"/>
    <property type="evidence" value="ECO:0007669"/>
    <property type="project" value="TreeGrafter"/>
</dbReference>
<dbReference type="Gene3D" id="3.40.50.300">
    <property type="entry name" value="P-loop containing nucleotide triphosphate hydrolases"/>
    <property type="match status" value="1"/>
</dbReference>
<keyword evidence="3 8" id="KW-0235">DNA replication</keyword>
<dbReference type="Pfam" id="PF08299">
    <property type="entry name" value="Bac_DnaA_C"/>
    <property type="match status" value="1"/>
</dbReference>
<dbReference type="InterPro" id="IPR038454">
    <property type="entry name" value="DnaA_N_sf"/>
</dbReference>
<dbReference type="Proteomes" id="UP000095591">
    <property type="component" value="Unassembled WGS sequence"/>
</dbReference>
<feature type="binding site" evidence="8">
    <location>
        <position position="182"/>
    </location>
    <ligand>
        <name>ATP</name>
        <dbReference type="ChEBI" id="CHEBI:30616"/>
    </ligand>
</feature>
<protein>
    <recommendedName>
        <fullName evidence="8 9">Chromosomal replication initiator protein DnaA</fullName>
    </recommendedName>
</protein>
<feature type="region of interest" description="Domain IV, binds dsDNA" evidence="8">
    <location>
        <begin position="352"/>
        <end position="471"/>
    </location>
</feature>
<feature type="region of interest" description="Domain I, interacts with DnaA modulators" evidence="8">
    <location>
        <begin position="1"/>
        <end position="105"/>
    </location>
</feature>
<dbReference type="Pfam" id="PF00308">
    <property type="entry name" value="Bac_DnaA"/>
    <property type="match status" value="1"/>
</dbReference>
<dbReference type="HAMAP" id="MF_00377">
    <property type="entry name" value="DnaA_bact"/>
    <property type="match status" value="1"/>
</dbReference>
<dbReference type="AlphaFoldDB" id="A0A174SZZ7"/>
<sequence>MGEKENMQTDYQTLWNKCLAVIKDIVPKAAFDTWFVPIVPLSYEDKKFTIQVPSQFFYEYLEEKYVNVLKVTLYRVIGQGTILNYRIMVDKTTGGTVDYPAENASTAVKKVTPKDANKAPNPFMTTAPQDLDPQLNPKYNFDNYFEGTSNKLVRTAGEAVAQNPGKTTFNPLFIFGPSGVGKTHLCHAIGTRIRELHPEKKVLYVSSHLFRVQFTDAIRKNTTNDFLNFYQNIDVLLLDDIQELIGMDKTQNTFFHIFNHLHQLGKQLILTSDKPPVDLQGMEERLITRLKWGLTAELSRPDLDLRKKILKNKINHDGIMIPDEVFNFIANNVTENVRDLEGILVSLMANAVINNREIDLPLTKRVVSQAVRLEKKQISVQMIQEIVCKYFNLEQSVIQTNSRKREIVQARQITMYLAKKYTDSSFSHIGKIVGKKDHATVLHACKTIKDQIETSKSFRSSVEEIEVLLKN</sequence>
<evidence type="ECO:0000256" key="5">
    <source>
        <dbReference type="ARBA" id="ARBA00022840"/>
    </source>
</evidence>
<evidence type="ECO:0000313" key="16">
    <source>
        <dbReference type="EMBL" id="CUQ50110.1"/>
    </source>
</evidence>
<organism evidence="14 19">
    <name type="scientific">Parabacteroides distasonis</name>
    <dbReference type="NCBI Taxonomy" id="823"/>
    <lineage>
        <taxon>Bacteria</taxon>
        <taxon>Pseudomonadati</taxon>
        <taxon>Bacteroidota</taxon>
        <taxon>Bacteroidia</taxon>
        <taxon>Bacteroidales</taxon>
        <taxon>Tannerellaceae</taxon>
        <taxon>Parabacteroides</taxon>
    </lineage>
</organism>
<dbReference type="InterPro" id="IPR024633">
    <property type="entry name" value="DnaA_N_dom"/>
</dbReference>
<reference evidence="17 18" key="1">
    <citation type="submission" date="2015-09" db="EMBL/GenBank/DDBJ databases">
        <authorList>
            <consortium name="Pathogen Informatics"/>
        </authorList>
    </citation>
    <scope>NUCLEOTIDE SEQUENCE [LARGE SCALE GENOMIC DNA]</scope>
    <source>
        <strain evidence="15 18">2789STDY5608822</strain>
        <strain evidence="14 19">2789STDY5608872</strain>
        <strain evidence="16 17">2789STDY5834948</strain>
    </source>
</reference>
<dbReference type="GO" id="GO:0003688">
    <property type="term" value="F:DNA replication origin binding"/>
    <property type="evidence" value="ECO:0007669"/>
    <property type="project" value="UniProtKB-UniRule"/>
</dbReference>
<dbReference type="GO" id="GO:0005737">
    <property type="term" value="C:cytoplasm"/>
    <property type="evidence" value="ECO:0007669"/>
    <property type="project" value="UniProtKB-SubCell"/>
</dbReference>
<evidence type="ECO:0000313" key="14">
    <source>
        <dbReference type="EMBL" id="CUN32666.1"/>
    </source>
</evidence>
<keyword evidence="4 8" id="KW-0547">Nucleotide-binding</keyword>
<evidence type="ECO:0000256" key="7">
    <source>
        <dbReference type="ARBA" id="ARBA00023125"/>
    </source>
</evidence>
<dbReference type="NCBIfam" id="TIGR00362">
    <property type="entry name" value="DnaA"/>
    <property type="match status" value="1"/>
</dbReference>
<comment type="subunit">
    <text evidence="8">Oligomerizes as a right-handed, spiral filament on DNA at oriC.</text>
</comment>
<dbReference type="GO" id="GO:0008289">
    <property type="term" value="F:lipid binding"/>
    <property type="evidence" value="ECO:0007669"/>
    <property type="project" value="UniProtKB-KW"/>
</dbReference>
<evidence type="ECO:0000256" key="10">
    <source>
        <dbReference type="RuleBase" id="RU000577"/>
    </source>
</evidence>
<feature type="binding site" evidence="8">
    <location>
        <position position="179"/>
    </location>
    <ligand>
        <name>ATP</name>
        <dbReference type="ChEBI" id="CHEBI:30616"/>
    </ligand>
</feature>
<evidence type="ECO:0000259" key="13">
    <source>
        <dbReference type="SMART" id="SM00760"/>
    </source>
</evidence>
<evidence type="ECO:0000256" key="11">
    <source>
        <dbReference type="RuleBase" id="RU004227"/>
    </source>
</evidence>
<evidence type="ECO:0000256" key="8">
    <source>
        <dbReference type="HAMAP-Rule" id="MF_00377"/>
    </source>
</evidence>
<dbReference type="InterPro" id="IPR001957">
    <property type="entry name" value="Chromosome_initiator_DnaA"/>
</dbReference>
<dbReference type="Gene3D" id="3.30.300.180">
    <property type="match status" value="1"/>
</dbReference>
<dbReference type="FunFam" id="3.40.50.300:FF:000668">
    <property type="entry name" value="Chromosomal replication initiator protein DnaA"/>
    <property type="match status" value="1"/>
</dbReference>
<evidence type="ECO:0000313" key="18">
    <source>
        <dbReference type="Proteomes" id="UP000095455"/>
    </source>
</evidence>
<name>A0A174SZZ7_PARDI</name>
<dbReference type="CDD" id="cd06571">
    <property type="entry name" value="Bac_DnaA_C"/>
    <property type="match status" value="1"/>
</dbReference>
<dbReference type="GO" id="GO:0006275">
    <property type="term" value="P:regulation of DNA replication"/>
    <property type="evidence" value="ECO:0007669"/>
    <property type="project" value="UniProtKB-UniRule"/>
</dbReference>
<dbReference type="PANTHER" id="PTHR30050:SF2">
    <property type="entry name" value="CHROMOSOMAL REPLICATION INITIATOR PROTEIN DNAA"/>
    <property type="match status" value="1"/>
</dbReference>
<gene>
    <name evidence="8 14" type="primary">dnaA</name>
    <name evidence="15" type="ORF">ERS852380_00887</name>
    <name evidence="14" type="ORF">ERS852429_04104</name>
    <name evidence="16" type="ORF">ERS852560_03483</name>
</gene>
<dbReference type="InterPro" id="IPR018312">
    <property type="entry name" value="Chromosome_initiator_DnaA_CS"/>
</dbReference>
<keyword evidence="7 8" id="KW-0238">DNA-binding</keyword>
<evidence type="ECO:0000313" key="17">
    <source>
        <dbReference type="Proteomes" id="UP000095332"/>
    </source>
</evidence>
<evidence type="ECO:0000256" key="1">
    <source>
        <dbReference type="ARBA" id="ARBA00006583"/>
    </source>
</evidence>
<feature type="binding site" evidence="8">
    <location>
        <position position="181"/>
    </location>
    <ligand>
        <name>ATP</name>
        <dbReference type="ChEBI" id="CHEBI:30616"/>
    </ligand>
</feature>
<keyword evidence="2 8" id="KW-0963">Cytoplasm</keyword>
<dbReference type="SUPFAM" id="SSF52540">
    <property type="entry name" value="P-loop containing nucleoside triphosphate hydrolases"/>
    <property type="match status" value="1"/>
</dbReference>
<dbReference type="InterPro" id="IPR003593">
    <property type="entry name" value="AAA+_ATPase"/>
</dbReference>
<comment type="domain">
    <text evidence="8">Domain I is involved in oligomerization and binding regulators, domain II is flexibile and of varying length in different bacteria, domain III forms the AAA+ region, while domain IV binds dsDNA.</text>
</comment>
<dbReference type="SMART" id="SM00382">
    <property type="entry name" value="AAA"/>
    <property type="match status" value="1"/>
</dbReference>
<evidence type="ECO:0000313" key="19">
    <source>
        <dbReference type="Proteomes" id="UP000095591"/>
    </source>
</evidence>
<dbReference type="InterPro" id="IPR013159">
    <property type="entry name" value="DnaA_C"/>
</dbReference>
<feature type="domain" description="AAA+ ATPase" evidence="12">
    <location>
        <begin position="168"/>
        <end position="298"/>
    </location>
</feature>
<accession>A0A174SZZ7</accession>
<comment type="similarity">
    <text evidence="1 8 11">Belongs to the DnaA family.</text>
</comment>
<feature type="domain" description="Chromosomal replication initiator DnaA C-terminal" evidence="13">
    <location>
        <begin position="379"/>
        <end position="448"/>
    </location>
</feature>
<dbReference type="EMBL" id="CYXP01000012">
    <property type="protein sequence ID" value="CUN32666.1"/>
    <property type="molecule type" value="Genomic_DNA"/>
</dbReference>
<dbReference type="SUPFAM" id="SSF48295">
    <property type="entry name" value="TrpR-like"/>
    <property type="match status" value="1"/>
</dbReference>
<dbReference type="InterPro" id="IPR020591">
    <property type="entry name" value="Chromosome_initiator_DnaA-like"/>
</dbReference>
<comment type="function">
    <text evidence="8 10">Plays an essential role in the initiation and regulation of chromosomal replication. ATP-DnaA binds to the origin of replication (oriC) to initiate formation of the DNA replication initiation complex once per cell cycle. Binds the DnaA box (a 9 base pair repeat at the origin) and separates the double-stranded (ds)DNA. Forms a right-handed helical filament on oriC DNA; dsDNA binds to the exterior of the filament while single-stranded (ss)DNA is stabiized in the filament's interior. The ATP-DnaA-oriC complex binds and stabilizes one strand of the AT-rich DNA unwinding element (DUE), permitting loading of DNA polymerase. After initiation quickly degrades to an ADP-DnaA complex that is not apt for DNA replication. Binds acidic phospholipids.</text>
</comment>
<evidence type="ECO:0000256" key="9">
    <source>
        <dbReference type="NCBIfam" id="TIGR00362"/>
    </source>
</evidence>
<dbReference type="PROSITE" id="PS01008">
    <property type="entry name" value="DNAA"/>
    <property type="match status" value="1"/>
</dbReference>
<evidence type="ECO:0000256" key="4">
    <source>
        <dbReference type="ARBA" id="ARBA00022741"/>
    </source>
</evidence>
<evidence type="ECO:0000256" key="6">
    <source>
        <dbReference type="ARBA" id="ARBA00023121"/>
    </source>
</evidence>
<evidence type="ECO:0000256" key="2">
    <source>
        <dbReference type="ARBA" id="ARBA00022490"/>
    </source>
</evidence>
<dbReference type="PANTHER" id="PTHR30050">
    <property type="entry name" value="CHROMOSOMAL REPLICATION INITIATOR PROTEIN DNAA"/>
    <property type="match status" value="1"/>
</dbReference>
<dbReference type="GO" id="GO:0006270">
    <property type="term" value="P:DNA replication initiation"/>
    <property type="evidence" value="ECO:0007669"/>
    <property type="project" value="UniProtKB-UniRule"/>
</dbReference>
<keyword evidence="5 8" id="KW-0067">ATP-binding</keyword>
<dbReference type="InterPro" id="IPR010921">
    <property type="entry name" value="Trp_repressor/repl_initiator"/>
</dbReference>
<dbReference type="InterPro" id="IPR027417">
    <property type="entry name" value="P-loop_NTPase"/>
</dbReference>
<dbReference type="Proteomes" id="UP000095332">
    <property type="component" value="Unassembled WGS sequence"/>
</dbReference>
<dbReference type="EMBL" id="CYYK01000002">
    <property type="protein sequence ID" value="CUN70539.1"/>
    <property type="molecule type" value="Genomic_DNA"/>
</dbReference>
<dbReference type="Pfam" id="PF11638">
    <property type="entry name" value="DnaA_N"/>
    <property type="match status" value="1"/>
</dbReference>